<evidence type="ECO:0000256" key="3">
    <source>
        <dbReference type="SAM" id="MobiDB-lite"/>
    </source>
</evidence>
<dbReference type="AlphaFoldDB" id="A0AAV2CCJ1"/>
<feature type="compositionally biased region" description="Basic residues" evidence="3">
    <location>
        <begin position="260"/>
        <end position="284"/>
    </location>
</feature>
<dbReference type="EMBL" id="OZ034813">
    <property type="protein sequence ID" value="CAL1354222.1"/>
    <property type="molecule type" value="Genomic_DNA"/>
</dbReference>
<feature type="compositionally biased region" description="Polar residues" evidence="3">
    <location>
        <begin position="152"/>
        <end position="176"/>
    </location>
</feature>
<feature type="compositionally biased region" description="Basic and acidic residues" evidence="3">
    <location>
        <begin position="71"/>
        <end position="85"/>
    </location>
</feature>
<dbReference type="InterPro" id="IPR052462">
    <property type="entry name" value="SLIRP/GR-RBP-like"/>
</dbReference>
<dbReference type="SUPFAM" id="SSF54928">
    <property type="entry name" value="RNA-binding domain, RBD"/>
    <property type="match status" value="1"/>
</dbReference>
<dbReference type="InterPro" id="IPR012677">
    <property type="entry name" value="Nucleotide-bd_a/b_plait_sf"/>
</dbReference>
<evidence type="ECO:0000313" key="6">
    <source>
        <dbReference type="Proteomes" id="UP001497516"/>
    </source>
</evidence>
<dbReference type="PANTHER" id="PTHR48027">
    <property type="entry name" value="HETEROGENEOUS NUCLEAR RIBONUCLEOPROTEIN 87F-RELATED"/>
    <property type="match status" value="1"/>
</dbReference>
<dbReference type="SMART" id="SM00360">
    <property type="entry name" value="RRM"/>
    <property type="match status" value="1"/>
</dbReference>
<reference evidence="5 6" key="1">
    <citation type="submission" date="2024-04" db="EMBL/GenBank/DDBJ databases">
        <authorList>
            <person name="Fracassetti M."/>
        </authorList>
    </citation>
    <scope>NUCLEOTIDE SEQUENCE [LARGE SCALE GENOMIC DNA]</scope>
</reference>
<accession>A0AAV2CCJ1</accession>
<dbReference type="InterPro" id="IPR000504">
    <property type="entry name" value="RRM_dom"/>
</dbReference>
<keyword evidence="6" id="KW-1185">Reference proteome</keyword>
<keyword evidence="1 2" id="KW-0694">RNA-binding</keyword>
<feature type="compositionally biased region" description="Basic residues" evidence="3">
    <location>
        <begin position="235"/>
        <end position="250"/>
    </location>
</feature>
<feature type="compositionally biased region" description="Polar residues" evidence="3">
    <location>
        <begin position="225"/>
        <end position="234"/>
    </location>
</feature>
<dbReference type="InterPro" id="IPR035979">
    <property type="entry name" value="RBD_domain_sf"/>
</dbReference>
<name>A0AAV2CCJ1_9ROSI</name>
<gene>
    <name evidence="5" type="ORF">LTRI10_LOCUS2056</name>
</gene>
<dbReference type="Gene3D" id="3.30.70.330">
    <property type="match status" value="1"/>
</dbReference>
<evidence type="ECO:0000259" key="4">
    <source>
        <dbReference type="PROSITE" id="PS50102"/>
    </source>
</evidence>
<dbReference type="PROSITE" id="PS50102">
    <property type="entry name" value="RRM"/>
    <property type="match status" value="1"/>
</dbReference>
<feature type="compositionally biased region" description="Polar residues" evidence="3">
    <location>
        <begin position="100"/>
        <end position="116"/>
    </location>
</feature>
<feature type="domain" description="RRM" evidence="4">
    <location>
        <begin position="317"/>
        <end position="395"/>
    </location>
</feature>
<organism evidence="5 6">
    <name type="scientific">Linum trigynum</name>
    <dbReference type="NCBI Taxonomy" id="586398"/>
    <lineage>
        <taxon>Eukaryota</taxon>
        <taxon>Viridiplantae</taxon>
        <taxon>Streptophyta</taxon>
        <taxon>Embryophyta</taxon>
        <taxon>Tracheophyta</taxon>
        <taxon>Spermatophyta</taxon>
        <taxon>Magnoliopsida</taxon>
        <taxon>eudicotyledons</taxon>
        <taxon>Gunneridae</taxon>
        <taxon>Pentapetalae</taxon>
        <taxon>rosids</taxon>
        <taxon>fabids</taxon>
        <taxon>Malpighiales</taxon>
        <taxon>Linaceae</taxon>
        <taxon>Linum</taxon>
    </lineage>
</organism>
<evidence type="ECO:0000313" key="5">
    <source>
        <dbReference type="EMBL" id="CAL1354222.1"/>
    </source>
</evidence>
<dbReference type="Proteomes" id="UP001497516">
    <property type="component" value="Chromosome 1"/>
</dbReference>
<sequence>MAISNSTIQEIDLSFQGKGLEETSDFFQRKCSSCSEEQLAFNGEPKAGIDFEQNVDDAMQLDSGQPAASPRRSDPLDSELNYKPKDVLYNEVDRCKGESITKSPCSNGEETQTSADHAQESLLTVDDSNAGNVNDDTKLDTTGVAPSREQVGYSTDQGSPNVNNSLSTNEAVQGNSMARKDRRPQSPGTSCNEDKEAGSDQHHLCSSTARITPASPKRLNHKHSSSASPQVHNSPNKHSRHGRSRSRSPIKQRDSSSGHRRDRRSRSRSRSPSYRTRHSPRRRSPTSGRYHSSRYSPLRRSWVPPPNRRTGFGKPGNNLFIAGFSFLTTERDLERKFSRFGRVRDVRIVRDRRSGDSRGFGFLSLERDEEADAAIKALDETEWNGRIILVEKSKSH</sequence>
<evidence type="ECO:0000256" key="2">
    <source>
        <dbReference type="PROSITE-ProRule" id="PRU00176"/>
    </source>
</evidence>
<proteinExistence type="predicted"/>
<feature type="region of interest" description="Disordered" evidence="3">
    <location>
        <begin position="98"/>
        <end position="310"/>
    </location>
</feature>
<protein>
    <recommendedName>
        <fullName evidence="4">RRM domain-containing protein</fullName>
    </recommendedName>
</protein>
<feature type="compositionally biased region" description="Basic and acidic residues" evidence="3">
    <location>
        <begin position="192"/>
        <end position="203"/>
    </location>
</feature>
<dbReference type="FunFam" id="3.30.70.330:FF:000535">
    <property type="entry name" value="Serine/arginine-rich splicing factor SR45a"/>
    <property type="match status" value="1"/>
</dbReference>
<evidence type="ECO:0000256" key="1">
    <source>
        <dbReference type="ARBA" id="ARBA00022884"/>
    </source>
</evidence>
<feature type="region of interest" description="Disordered" evidence="3">
    <location>
        <begin position="44"/>
        <end position="85"/>
    </location>
</feature>
<dbReference type="Pfam" id="PF00076">
    <property type="entry name" value="RRM_1"/>
    <property type="match status" value="1"/>
</dbReference>
<dbReference type="GO" id="GO:0003723">
    <property type="term" value="F:RNA binding"/>
    <property type="evidence" value="ECO:0007669"/>
    <property type="project" value="UniProtKB-UniRule"/>
</dbReference>